<protein>
    <recommendedName>
        <fullName evidence="2">ATP-dependent dethiobiotin synthetase BioD</fullName>
        <ecNumber evidence="2">6.3.3.3</ecNumber>
    </recommendedName>
    <alternativeName>
        <fullName evidence="2">DTB synthetase</fullName>
        <shortName evidence="2">DTBS</shortName>
    </alternativeName>
    <alternativeName>
        <fullName evidence="2">Dethiobiotin synthase</fullName>
    </alternativeName>
</protein>
<keyword evidence="2" id="KW-0963">Cytoplasm</keyword>
<dbReference type="PANTHER" id="PTHR43210:SF5">
    <property type="entry name" value="DETHIOBIOTIN SYNTHETASE"/>
    <property type="match status" value="1"/>
</dbReference>
<reference evidence="4 5" key="1">
    <citation type="submission" date="2024-09" db="EMBL/GenBank/DDBJ databases">
        <authorList>
            <person name="Sun Q."/>
            <person name="Mori K."/>
        </authorList>
    </citation>
    <scope>NUCLEOTIDE SEQUENCE [LARGE SCALE GENOMIC DNA]</scope>
    <source>
        <strain evidence="4 5">CCM 7415</strain>
    </source>
</reference>
<dbReference type="GO" id="GO:0004141">
    <property type="term" value="F:dethiobiotin synthase activity"/>
    <property type="evidence" value="ECO:0007669"/>
    <property type="project" value="UniProtKB-EC"/>
</dbReference>
<keyword evidence="3" id="KW-1133">Transmembrane helix</keyword>
<evidence type="ECO:0000256" key="1">
    <source>
        <dbReference type="ARBA" id="ARBA00022756"/>
    </source>
</evidence>
<evidence type="ECO:0000313" key="4">
    <source>
        <dbReference type="EMBL" id="MFC0266472.1"/>
    </source>
</evidence>
<keyword evidence="3" id="KW-0812">Transmembrane</keyword>
<keyword evidence="3" id="KW-0472">Membrane</keyword>
<dbReference type="SUPFAM" id="SSF52540">
    <property type="entry name" value="P-loop containing nucleoside triphosphate hydrolases"/>
    <property type="match status" value="1"/>
</dbReference>
<feature type="binding site" evidence="2">
    <location>
        <position position="119"/>
    </location>
    <ligand>
        <name>Mg(2+)</name>
        <dbReference type="ChEBI" id="CHEBI:18420"/>
    </ligand>
</feature>
<comment type="subunit">
    <text evidence="2">Homodimer.</text>
</comment>
<dbReference type="InterPro" id="IPR004472">
    <property type="entry name" value="DTB_synth_BioD"/>
</dbReference>
<dbReference type="PANTHER" id="PTHR43210">
    <property type="entry name" value="DETHIOBIOTIN SYNTHETASE"/>
    <property type="match status" value="1"/>
</dbReference>
<sequence length="241" mass="24393">MSRSAGFFITATDTDAGKTLIGCALLHAAAQRGLTTAAGKPVASGSAMTRAGLRNADALALQAQCRPPLPYEAINPVALAPPIAPHIAAREAGVALDVERLAAPMRALLARRAGLTLIEGAGGWRVPLNARECLSSLAIALALPVILVVGVRLGAINHARLTLEAIRRDGLPVAGWVANLIDPDMARGEDNLAALDDGLSVQGGAPCLGVVPPLATATARAAADQLDLDALLGGASNPAID</sequence>
<dbReference type="RefSeq" id="WP_019950849.1">
    <property type="nucleotide sequence ID" value="NZ_JBHLVX010000001.1"/>
</dbReference>
<keyword evidence="2" id="KW-0067">ATP-binding</keyword>
<dbReference type="Proteomes" id="UP001589814">
    <property type="component" value="Unassembled WGS sequence"/>
</dbReference>
<evidence type="ECO:0000256" key="3">
    <source>
        <dbReference type="SAM" id="Phobius"/>
    </source>
</evidence>
<organism evidence="4 5">
    <name type="scientific">Kushneria aurantia</name>
    <dbReference type="NCBI Taxonomy" id="504092"/>
    <lineage>
        <taxon>Bacteria</taxon>
        <taxon>Pseudomonadati</taxon>
        <taxon>Pseudomonadota</taxon>
        <taxon>Gammaproteobacteria</taxon>
        <taxon>Oceanospirillales</taxon>
        <taxon>Halomonadaceae</taxon>
        <taxon>Kushneria</taxon>
    </lineage>
</organism>
<gene>
    <name evidence="2 4" type="primary">bioD</name>
    <name evidence="4" type="ORF">ACFFHW_00425</name>
</gene>
<name>A0ABV6G0B7_9GAMM</name>
<evidence type="ECO:0000256" key="2">
    <source>
        <dbReference type="HAMAP-Rule" id="MF_00336"/>
    </source>
</evidence>
<feature type="transmembrane region" description="Helical" evidence="3">
    <location>
        <begin position="134"/>
        <end position="155"/>
    </location>
</feature>
<keyword evidence="2 4" id="KW-0436">Ligase</keyword>
<dbReference type="CDD" id="cd03109">
    <property type="entry name" value="DTBS"/>
    <property type="match status" value="1"/>
</dbReference>
<comment type="pathway">
    <text evidence="2">Cofactor biosynthesis; biotin biosynthesis; biotin from 7,8-diaminononanoate: step 1/2.</text>
</comment>
<feature type="binding site" evidence="2">
    <location>
        <begin position="15"/>
        <end position="20"/>
    </location>
    <ligand>
        <name>ATP</name>
        <dbReference type="ChEBI" id="CHEBI:30616"/>
    </ligand>
</feature>
<keyword evidence="1 2" id="KW-0093">Biotin biosynthesis</keyword>
<dbReference type="EMBL" id="JBHLVX010000001">
    <property type="protein sequence ID" value="MFC0266472.1"/>
    <property type="molecule type" value="Genomic_DNA"/>
</dbReference>
<dbReference type="Gene3D" id="3.40.50.300">
    <property type="entry name" value="P-loop containing nucleotide triphosphate hydrolases"/>
    <property type="match status" value="1"/>
</dbReference>
<keyword evidence="2" id="KW-0479">Metal-binding</keyword>
<keyword evidence="5" id="KW-1185">Reference proteome</keyword>
<comment type="subcellular location">
    <subcellularLocation>
        <location evidence="2">Cytoplasm</location>
    </subcellularLocation>
</comment>
<dbReference type="NCBIfam" id="TIGR00347">
    <property type="entry name" value="bioD"/>
    <property type="match status" value="1"/>
</dbReference>
<feature type="binding site" evidence="2">
    <location>
        <position position="19"/>
    </location>
    <ligand>
        <name>Mg(2+)</name>
        <dbReference type="ChEBI" id="CHEBI:18420"/>
    </ligand>
</feature>
<dbReference type="EC" id="6.3.3.3" evidence="2"/>
<feature type="active site" evidence="2">
    <location>
        <position position="40"/>
    </location>
</feature>
<feature type="binding site" evidence="2">
    <location>
        <position position="57"/>
    </location>
    <ligand>
        <name>ATP</name>
        <dbReference type="ChEBI" id="CHEBI:30616"/>
    </ligand>
</feature>
<accession>A0ABV6G0B7</accession>
<dbReference type="InterPro" id="IPR027417">
    <property type="entry name" value="P-loop_NTPase"/>
</dbReference>
<dbReference type="Pfam" id="PF13500">
    <property type="entry name" value="AAA_26"/>
    <property type="match status" value="1"/>
</dbReference>
<feature type="binding site" evidence="2">
    <location>
        <begin position="119"/>
        <end position="122"/>
    </location>
    <ligand>
        <name>ATP</name>
        <dbReference type="ChEBI" id="CHEBI:30616"/>
    </ligand>
</feature>
<comment type="caution">
    <text evidence="2">Lacks conserved residue(s) required for the propagation of feature annotation.</text>
</comment>
<comment type="cofactor">
    <cofactor evidence="2">
        <name>Mg(2+)</name>
        <dbReference type="ChEBI" id="CHEBI:18420"/>
    </cofactor>
</comment>
<comment type="catalytic activity">
    <reaction evidence="2">
        <text>(7R,8S)-7,8-diammoniononanoate + CO2 + ATP = (4R,5S)-dethiobiotin + ADP + phosphate + 3 H(+)</text>
        <dbReference type="Rhea" id="RHEA:15805"/>
        <dbReference type="ChEBI" id="CHEBI:15378"/>
        <dbReference type="ChEBI" id="CHEBI:16526"/>
        <dbReference type="ChEBI" id="CHEBI:30616"/>
        <dbReference type="ChEBI" id="CHEBI:43474"/>
        <dbReference type="ChEBI" id="CHEBI:149469"/>
        <dbReference type="ChEBI" id="CHEBI:149473"/>
        <dbReference type="ChEBI" id="CHEBI:456216"/>
        <dbReference type="EC" id="6.3.3.3"/>
    </reaction>
</comment>
<dbReference type="HAMAP" id="MF_00336">
    <property type="entry name" value="BioD"/>
    <property type="match status" value="1"/>
</dbReference>
<feature type="binding site" evidence="2">
    <location>
        <position position="57"/>
    </location>
    <ligand>
        <name>Mg(2+)</name>
        <dbReference type="ChEBI" id="CHEBI:18420"/>
    </ligand>
</feature>
<comment type="function">
    <text evidence="2">Catalyzes a mechanistically unusual reaction, the ATP-dependent insertion of CO2 between the N7 and N8 nitrogen atoms of 7,8-diaminopelargonic acid (DAPA, also called 7,8-diammoniononanoate) to form a ureido ring.</text>
</comment>
<keyword evidence="2" id="KW-0547">Nucleotide-binding</keyword>
<proteinExistence type="inferred from homology"/>
<comment type="caution">
    <text evidence="4">The sequence shown here is derived from an EMBL/GenBank/DDBJ whole genome shotgun (WGS) entry which is preliminary data.</text>
</comment>
<keyword evidence="2" id="KW-0460">Magnesium</keyword>
<feature type="binding site" evidence="2">
    <location>
        <position position="44"/>
    </location>
    <ligand>
        <name>substrate</name>
    </ligand>
</feature>
<dbReference type="PIRSF" id="PIRSF006755">
    <property type="entry name" value="DTB_synth"/>
    <property type="match status" value="1"/>
</dbReference>
<evidence type="ECO:0000313" key="5">
    <source>
        <dbReference type="Proteomes" id="UP001589814"/>
    </source>
</evidence>
<comment type="similarity">
    <text evidence="2">Belongs to the dethiobiotin synthetase family.</text>
</comment>